<evidence type="ECO:0000313" key="2">
    <source>
        <dbReference type="EMBL" id="KAJ8032655.1"/>
    </source>
</evidence>
<reference evidence="2" key="1">
    <citation type="submission" date="2021-10" db="EMBL/GenBank/DDBJ databases">
        <title>Tropical sea cucumber genome reveals ecological adaptation and Cuvierian tubules defense mechanism.</title>
        <authorList>
            <person name="Chen T."/>
        </authorList>
    </citation>
    <scope>NUCLEOTIDE SEQUENCE</scope>
    <source>
        <strain evidence="2">Nanhai2018</strain>
        <tissue evidence="2">Muscle</tissue>
    </source>
</reference>
<dbReference type="OrthoDB" id="8883818at2759"/>
<name>A0A9Q1H4Y6_HOLLE</name>
<comment type="caution">
    <text evidence="2">The sequence shown here is derived from an EMBL/GenBank/DDBJ whole genome shotgun (WGS) entry which is preliminary data.</text>
</comment>
<dbReference type="Gene3D" id="2.120.10.30">
    <property type="entry name" value="TolB, C-terminal domain"/>
    <property type="match status" value="1"/>
</dbReference>
<dbReference type="EMBL" id="JAIZAY010000012">
    <property type="protein sequence ID" value="KAJ8032655.1"/>
    <property type="molecule type" value="Genomic_DNA"/>
</dbReference>
<keyword evidence="1" id="KW-0175">Coiled coil</keyword>
<evidence type="ECO:0000313" key="3">
    <source>
        <dbReference type="Proteomes" id="UP001152320"/>
    </source>
</evidence>
<protein>
    <submittedName>
        <fullName evidence="2">Uncharacterized protein</fullName>
    </submittedName>
</protein>
<evidence type="ECO:0000256" key="1">
    <source>
        <dbReference type="SAM" id="Coils"/>
    </source>
</evidence>
<organism evidence="2 3">
    <name type="scientific">Holothuria leucospilota</name>
    <name type="common">Black long sea cucumber</name>
    <name type="synonym">Mertensiothuria leucospilota</name>
    <dbReference type="NCBI Taxonomy" id="206669"/>
    <lineage>
        <taxon>Eukaryota</taxon>
        <taxon>Metazoa</taxon>
        <taxon>Echinodermata</taxon>
        <taxon>Eleutherozoa</taxon>
        <taxon>Echinozoa</taxon>
        <taxon>Holothuroidea</taxon>
        <taxon>Aspidochirotacea</taxon>
        <taxon>Aspidochirotida</taxon>
        <taxon>Holothuriidae</taxon>
        <taxon>Holothuria</taxon>
    </lineage>
</organism>
<dbReference type="SUPFAM" id="SSF101898">
    <property type="entry name" value="NHL repeat"/>
    <property type="match status" value="1"/>
</dbReference>
<feature type="coiled-coil region" evidence="1">
    <location>
        <begin position="65"/>
        <end position="106"/>
    </location>
</feature>
<dbReference type="InterPro" id="IPR011042">
    <property type="entry name" value="6-blade_b-propeller_TolB-like"/>
</dbReference>
<gene>
    <name evidence="2" type="ORF">HOLleu_26233</name>
</gene>
<dbReference type="Proteomes" id="UP001152320">
    <property type="component" value="Chromosome 12"/>
</dbReference>
<sequence>MHHEKDQKLMTKIQDTEGRRKLVEQEKQNAEKKIFDSLQTEMEHEIQGVKKKYEDIFRVKKLELTDTVKARESSLEKELAELREQRERFERDKNKLLESIEKQLNENMKIIETMSQHFDNIKKRFETLKVMSSSILASDNDWSAVQCIPDMCTAATNLMKDLKKDFPELPTLTDVTVNYKQFSFSKTSVTKISENFDKNIMINNPYQNVYDMTCSGDGNIVISGATSNTRASFIIVIDINGRMVKEKTLNTGNYWPFRYCKFLSQHKVALVCKRDEIGLYDVRDDSYIKKNISDVISSWPKHRYITCVATDPVNNHILVGGYKSRDVYVFDDQLNYLHILTLSEMIKCPRDIVVNDGHPLVCDYYGKKCFVTTMDGLESELVGEFMKPYLEGNKFGPRSVCSDKNGFVYVLWKSSSQCYIVQHNHDGSQVLTTRKLGVNADVVTVAETSKREKLLVATYGTPTTVYLYDLLTED</sequence>
<keyword evidence="3" id="KW-1185">Reference proteome</keyword>
<proteinExistence type="predicted"/>
<accession>A0A9Q1H4Y6</accession>
<dbReference type="AlphaFoldDB" id="A0A9Q1H4Y6"/>